<keyword evidence="2" id="KW-1185">Reference proteome</keyword>
<reference evidence="1 2" key="1">
    <citation type="journal article" date="2005" name="Int. J. Syst. Evol. Microbiol.">
        <title>Halobacillus yeomjeoni sp. nov., isolated from a marine solar saltern in Korea.</title>
        <authorList>
            <person name="Yoon J.H."/>
            <person name="Kang S.J."/>
            <person name="Lee C.H."/>
            <person name="Oh H.W."/>
            <person name="Oh T.K."/>
        </authorList>
    </citation>
    <scope>NUCLEOTIDE SEQUENCE [LARGE SCALE GENOMIC DNA]</scope>
    <source>
        <strain evidence="1 2">KCTC 3957</strain>
    </source>
</reference>
<dbReference type="PANTHER" id="PTHR38664:SF1">
    <property type="entry name" value="SLR0058 PROTEIN"/>
    <property type="match status" value="1"/>
</dbReference>
<dbReference type="RefSeq" id="WP_197317158.1">
    <property type="nucleotide sequence ID" value="NZ_JADZSC010000002.1"/>
</dbReference>
<dbReference type="EMBL" id="JADZSC010000002">
    <property type="protein sequence ID" value="MBH0230527.1"/>
    <property type="molecule type" value="Genomic_DNA"/>
</dbReference>
<protein>
    <recommendedName>
        <fullName evidence="3">Polyhydroxyalkanoate synthesis regulator phasin</fullName>
    </recommendedName>
</protein>
<name>A0A931HVP0_9BACI</name>
<comment type="caution">
    <text evidence="1">The sequence shown here is derived from an EMBL/GenBank/DDBJ whole genome shotgun (WGS) entry which is preliminary data.</text>
</comment>
<gene>
    <name evidence="1" type="ORF">H0267_09915</name>
</gene>
<dbReference type="PANTHER" id="PTHR38664">
    <property type="entry name" value="SLR0058 PROTEIN"/>
    <property type="match status" value="1"/>
</dbReference>
<accession>A0A931HVP0</accession>
<evidence type="ECO:0000313" key="2">
    <source>
        <dbReference type="Proteomes" id="UP000614490"/>
    </source>
</evidence>
<organism evidence="1 2">
    <name type="scientific">Halobacillus yeomjeoni</name>
    <dbReference type="NCBI Taxonomy" id="311194"/>
    <lineage>
        <taxon>Bacteria</taxon>
        <taxon>Bacillati</taxon>
        <taxon>Bacillota</taxon>
        <taxon>Bacilli</taxon>
        <taxon>Bacillales</taxon>
        <taxon>Bacillaceae</taxon>
        <taxon>Halobacillus</taxon>
    </lineage>
</organism>
<dbReference type="AlphaFoldDB" id="A0A931HVP0"/>
<dbReference type="Proteomes" id="UP000614490">
    <property type="component" value="Unassembled WGS sequence"/>
</dbReference>
<sequence length="100" mass="11446">MSDLLKKGFLLGIGAAASGKEKFEKMLHEMVKRGEVSPSQAKSMIQSWIQKGEHVDKDWNDFAKAKVQNHMKGLGFVSQEEYEMLEARVERLEQLLNRHS</sequence>
<dbReference type="NCBIfam" id="NF047773">
    <property type="entry name" value="phas_rel_Lepto"/>
    <property type="match status" value="1"/>
</dbReference>
<dbReference type="InterPro" id="IPR008769">
    <property type="entry name" value="PhaF_PhaI"/>
</dbReference>
<evidence type="ECO:0008006" key="3">
    <source>
        <dbReference type="Google" id="ProtNLM"/>
    </source>
</evidence>
<proteinExistence type="predicted"/>
<evidence type="ECO:0000313" key="1">
    <source>
        <dbReference type="EMBL" id="MBH0230527.1"/>
    </source>
</evidence>